<evidence type="ECO:0000256" key="2">
    <source>
        <dbReference type="ARBA" id="ARBA00022771"/>
    </source>
</evidence>
<gene>
    <name evidence="7" type="ORF">PYX00_001859</name>
</gene>
<dbReference type="InterPro" id="IPR001841">
    <property type="entry name" value="Znf_RING"/>
</dbReference>
<dbReference type="GO" id="GO:0012505">
    <property type="term" value="C:endomembrane system"/>
    <property type="evidence" value="ECO:0007669"/>
    <property type="project" value="TreeGrafter"/>
</dbReference>
<dbReference type="EMBL" id="JARGDH010000001">
    <property type="protein sequence ID" value="KAL0280627.1"/>
    <property type="molecule type" value="Genomic_DNA"/>
</dbReference>
<dbReference type="SUPFAM" id="SSF57850">
    <property type="entry name" value="RING/U-box"/>
    <property type="match status" value="1"/>
</dbReference>
<name>A0AAW2IFR9_9NEOP</name>
<evidence type="ECO:0000259" key="6">
    <source>
        <dbReference type="PROSITE" id="PS50089"/>
    </source>
</evidence>
<evidence type="ECO:0000256" key="5">
    <source>
        <dbReference type="SAM" id="Phobius"/>
    </source>
</evidence>
<dbReference type="PANTHER" id="PTHR22763">
    <property type="entry name" value="RING ZINC FINGER PROTEIN"/>
    <property type="match status" value="1"/>
</dbReference>
<dbReference type="GO" id="GO:0043161">
    <property type="term" value="P:proteasome-mediated ubiquitin-dependent protein catabolic process"/>
    <property type="evidence" value="ECO:0007669"/>
    <property type="project" value="TreeGrafter"/>
</dbReference>
<feature type="transmembrane region" description="Helical" evidence="5">
    <location>
        <begin position="45"/>
        <end position="66"/>
    </location>
</feature>
<dbReference type="GO" id="GO:0008270">
    <property type="term" value="F:zinc ion binding"/>
    <property type="evidence" value="ECO:0007669"/>
    <property type="project" value="UniProtKB-KW"/>
</dbReference>
<feature type="transmembrane region" description="Helical" evidence="5">
    <location>
        <begin position="20"/>
        <end position="39"/>
    </location>
</feature>
<dbReference type="InterPro" id="IPR050731">
    <property type="entry name" value="HRD1_E3_ubiq-ligases"/>
</dbReference>
<dbReference type="PANTHER" id="PTHR22763:SF183">
    <property type="entry name" value="RING-TYPE DOMAIN-CONTAINING PROTEIN"/>
    <property type="match status" value="1"/>
</dbReference>
<comment type="caution">
    <text evidence="7">The sequence shown here is derived from an EMBL/GenBank/DDBJ whole genome shotgun (WGS) entry which is preliminary data.</text>
</comment>
<feature type="transmembrane region" description="Helical" evidence="5">
    <location>
        <begin position="170"/>
        <end position="193"/>
    </location>
</feature>
<evidence type="ECO:0000256" key="3">
    <source>
        <dbReference type="ARBA" id="ARBA00022833"/>
    </source>
</evidence>
<feature type="domain" description="RING-type" evidence="6">
    <location>
        <begin position="329"/>
        <end position="369"/>
    </location>
</feature>
<dbReference type="InterPro" id="IPR013083">
    <property type="entry name" value="Znf_RING/FYVE/PHD"/>
</dbReference>
<dbReference type="SMART" id="SM00184">
    <property type="entry name" value="RING"/>
    <property type="match status" value="1"/>
</dbReference>
<dbReference type="AlphaFoldDB" id="A0AAW2IFR9"/>
<feature type="transmembrane region" description="Helical" evidence="5">
    <location>
        <begin position="249"/>
        <end position="271"/>
    </location>
</feature>
<dbReference type="Gene3D" id="3.30.40.10">
    <property type="entry name" value="Zinc/RING finger domain, C3HC4 (zinc finger)"/>
    <property type="match status" value="1"/>
</dbReference>
<accession>A0AAW2IFR9</accession>
<dbReference type="GO" id="GO:0061630">
    <property type="term" value="F:ubiquitin protein ligase activity"/>
    <property type="evidence" value="ECO:0007669"/>
    <property type="project" value="TreeGrafter"/>
</dbReference>
<evidence type="ECO:0000313" key="7">
    <source>
        <dbReference type="EMBL" id="KAL0280627.1"/>
    </source>
</evidence>
<keyword evidence="5" id="KW-0812">Transmembrane</keyword>
<reference evidence="7" key="1">
    <citation type="journal article" date="2024" name="Gigascience">
        <title>Chromosome-level genome of the poultry shaft louse Menopon gallinae provides insight into the host-switching and adaptive evolution of parasitic lice.</title>
        <authorList>
            <person name="Xu Y."/>
            <person name="Ma L."/>
            <person name="Liu S."/>
            <person name="Liang Y."/>
            <person name="Liu Q."/>
            <person name="He Z."/>
            <person name="Tian L."/>
            <person name="Duan Y."/>
            <person name="Cai W."/>
            <person name="Li H."/>
            <person name="Song F."/>
        </authorList>
    </citation>
    <scope>NUCLEOTIDE SEQUENCE</scope>
    <source>
        <strain evidence="7">Cailab_2023a</strain>
    </source>
</reference>
<keyword evidence="5" id="KW-1133">Transmembrane helix</keyword>
<sequence>MVGNPYRWRAAIPQLENRNATAGCLLALILFIPFLWKIYHINISVLAFFVLVYVTIIVPVVTGIMSRKYLIGQVRKICALILDESKWNYYMTQLTYIASWLHFIYVQFEGVHVFMKQVIFNMAAEKVLCPEERLSCFYVLLFYSFIAYLQRSLQARPWAHLLHETSAKDFIKLTTAFIVVRLGKGVILSFVLLTFTIQFNHLEPSFEFVCLTLGYFILTQYQNSVAVNKFLIESVCRLQLECLDGMEEYWVPMVIQGLSVGLSAAVSLGLIYYTNNYITLILLGYVNIFVPVFHSLSGAIKELRRQRALISKYPLATCNNPQIRGGYPCAICLDKMRILSARCTPCGHAFHRSCLRRCLQHFSQCPLCKTHIR</sequence>
<keyword evidence="2 4" id="KW-0863">Zinc-finger</keyword>
<dbReference type="Pfam" id="PF13639">
    <property type="entry name" value="zf-RING_2"/>
    <property type="match status" value="1"/>
</dbReference>
<dbReference type="PROSITE" id="PS50089">
    <property type="entry name" value="ZF_RING_2"/>
    <property type="match status" value="1"/>
</dbReference>
<evidence type="ECO:0000256" key="1">
    <source>
        <dbReference type="ARBA" id="ARBA00022723"/>
    </source>
</evidence>
<proteinExistence type="predicted"/>
<feature type="transmembrane region" description="Helical" evidence="5">
    <location>
        <begin position="277"/>
        <end position="300"/>
    </location>
</feature>
<keyword evidence="3" id="KW-0862">Zinc</keyword>
<evidence type="ECO:0000256" key="4">
    <source>
        <dbReference type="PROSITE-ProRule" id="PRU00175"/>
    </source>
</evidence>
<protein>
    <recommendedName>
        <fullName evidence="6">RING-type domain-containing protein</fullName>
    </recommendedName>
</protein>
<keyword evidence="5" id="KW-0472">Membrane</keyword>
<organism evidence="7">
    <name type="scientific">Menopon gallinae</name>
    <name type="common">poultry shaft louse</name>
    <dbReference type="NCBI Taxonomy" id="328185"/>
    <lineage>
        <taxon>Eukaryota</taxon>
        <taxon>Metazoa</taxon>
        <taxon>Ecdysozoa</taxon>
        <taxon>Arthropoda</taxon>
        <taxon>Hexapoda</taxon>
        <taxon>Insecta</taxon>
        <taxon>Pterygota</taxon>
        <taxon>Neoptera</taxon>
        <taxon>Paraneoptera</taxon>
        <taxon>Psocodea</taxon>
        <taxon>Troctomorpha</taxon>
        <taxon>Phthiraptera</taxon>
        <taxon>Amblycera</taxon>
        <taxon>Menoponidae</taxon>
        <taxon>Menopon</taxon>
    </lineage>
</organism>
<keyword evidence="1" id="KW-0479">Metal-binding</keyword>